<dbReference type="SUPFAM" id="SSF52540">
    <property type="entry name" value="P-loop containing nucleoside triphosphate hydrolases"/>
    <property type="match status" value="1"/>
</dbReference>
<dbReference type="GO" id="GO:0051539">
    <property type="term" value="F:4 iron, 4 sulfur cluster binding"/>
    <property type="evidence" value="ECO:0007669"/>
    <property type="project" value="UniProtKB-KW"/>
</dbReference>
<comment type="caution">
    <text evidence="19">The sequence shown here is derived from an EMBL/GenBank/DDBJ whole genome shotgun (WGS) entry which is preliminary data.</text>
</comment>
<evidence type="ECO:0000256" key="2">
    <source>
        <dbReference type="ARBA" id="ARBA00004123"/>
    </source>
</evidence>
<organism evidence="19 20">
    <name type="scientific">Ananas comosus</name>
    <name type="common">Pineapple</name>
    <name type="synonym">Ananas ananas</name>
    <dbReference type="NCBI Taxonomy" id="4615"/>
    <lineage>
        <taxon>Eukaryota</taxon>
        <taxon>Viridiplantae</taxon>
        <taxon>Streptophyta</taxon>
        <taxon>Embryophyta</taxon>
        <taxon>Tracheophyta</taxon>
        <taxon>Spermatophyta</taxon>
        <taxon>Magnoliopsida</taxon>
        <taxon>Liliopsida</taxon>
        <taxon>Poales</taxon>
        <taxon>Bromeliaceae</taxon>
        <taxon>Bromelioideae</taxon>
        <taxon>Ananas</taxon>
    </lineage>
</organism>
<keyword evidence="14" id="KW-0413">Isomerase</keyword>
<keyword evidence="6" id="KW-0547">Nucleotide-binding</keyword>
<dbReference type="InterPro" id="IPR006554">
    <property type="entry name" value="Helicase-like_DEXD_c2"/>
</dbReference>
<feature type="region of interest" description="Disordered" evidence="17">
    <location>
        <begin position="99"/>
        <end position="148"/>
    </location>
</feature>
<keyword evidence="4" id="KW-0004">4Fe-4S</keyword>
<evidence type="ECO:0000256" key="16">
    <source>
        <dbReference type="ARBA" id="ARBA00082714"/>
    </source>
</evidence>
<feature type="region of interest" description="Disordered" evidence="17">
    <location>
        <begin position="1"/>
        <end position="30"/>
    </location>
</feature>
<gene>
    <name evidence="19" type="ORF">ACMD2_03813</name>
</gene>
<evidence type="ECO:0000256" key="15">
    <source>
        <dbReference type="ARBA" id="ARBA00023242"/>
    </source>
</evidence>
<dbReference type="PROSITE" id="PS51193">
    <property type="entry name" value="HELICASE_ATP_BIND_2"/>
    <property type="match status" value="1"/>
</dbReference>
<evidence type="ECO:0000256" key="12">
    <source>
        <dbReference type="ARBA" id="ARBA00023014"/>
    </source>
</evidence>
<dbReference type="Gene3D" id="3.40.50.300">
    <property type="entry name" value="P-loop containing nucleotide triphosphate hydrolases"/>
    <property type="match status" value="2"/>
</dbReference>
<feature type="domain" description="Helicase ATP-binding" evidence="18">
    <location>
        <begin position="36"/>
        <end position="361"/>
    </location>
</feature>
<evidence type="ECO:0000313" key="19">
    <source>
        <dbReference type="EMBL" id="OAY62986.1"/>
    </source>
</evidence>
<dbReference type="STRING" id="4615.A0A199UE36"/>
<dbReference type="PROSITE" id="PS00690">
    <property type="entry name" value="DEAH_ATP_HELICASE"/>
    <property type="match status" value="1"/>
</dbReference>
<dbReference type="InterPro" id="IPR006555">
    <property type="entry name" value="ATP-dep_Helicase_C"/>
</dbReference>
<evidence type="ECO:0000256" key="3">
    <source>
        <dbReference type="ARBA" id="ARBA00008792"/>
    </source>
</evidence>
<evidence type="ECO:0000256" key="13">
    <source>
        <dbReference type="ARBA" id="ARBA00023204"/>
    </source>
</evidence>
<dbReference type="EMBL" id="LSRQ01008403">
    <property type="protein sequence ID" value="OAY62986.1"/>
    <property type="molecule type" value="Genomic_DNA"/>
</dbReference>
<dbReference type="CDD" id="cd18788">
    <property type="entry name" value="SF2_C_XPD"/>
    <property type="match status" value="1"/>
</dbReference>
<evidence type="ECO:0000256" key="14">
    <source>
        <dbReference type="ARBA" id="ARBA00023235"/>
    </source>
</evidence>
<keyword evidence="8" id="KW-0378">Hydrolase</keyword>
<keyword evidence="5" id="KW-0479">Metal-binding</keyword>
<dbReference type="GO" id="GO:0003677">
    <property type="term" value="F:DNA binding"/>
    <property type="evidence" value="ECO:0007669"/>
    <property type="project" value="InterPro"/>
</dbReference>
<dbReference type="GO" id="GO:0016818">
    <property type="term" value="F:hydrolase activity, acting on acid anhydrides, in phosphorus-containing anhydrides"/>
    <property type="evidence" value="ECO:0007669"/>
    <property type="project" value="InterPro"/>
</dbReference>
<dbReference type="Pfam" id="PF13307">
    <property type="entry name" value="Helicase_C_2"/>
    <property type="match status" value="1"/>
</dbReference>
<protein>
    <recommendedName>
        <fullName evidence="16">DNA 5'-3' helicase FANCJ</fullName>
    </recommendedName>
</protein>
<evidence type="ECO:0000256" key="8">
    <source>
        <dbReference type="ARBA" id="ARBA00022801"/>
    </source>
</evidence>
<evidence type="ECO:0000256" key="17">
    <source>
        <dbReference type="SAM" id="MobiDB-lite"/>
    </source>
</evidence>
<evidence type="ECO:0000256" key="9">
    <source>
        <dbReference type="ARBA" id="ARBA00022806"/>
    </source>
</evidence>
<feature type="region of interest" description="Disordered" evidence="17">
    <location>
        <begin position="1261"/>
        <end position="1289"/>
    </location>
</feature>
<dbReference type="GO" id="GO:0005524">
    <property type="term" value="F:ATP binding"/>
    <property type="evidence" value="ECO:0007669"/>
    <property type="project" value="UniProtKB-KW"/>
</dbReference>
<dbReference type="SMART" id="SM00491">
    <property type="entry name" value="HELICc2"/>
    <property type="match status" value="1"/>
</dbReference>
<keyword evidence="10" id="KW-0067">ATP-binding</keyword>
<evidence type="ECO:0000256" key="7">
    <source>
        <dbReference type="ARBA" id="ARBA00022763"/>
    </source>
</evidence>
<dbReference type="InterPro" id="IPR045028">
    <property type="entry name" value="DinG/Rad3-like"/>
</dbReference>
<feature type="compositionally biased region" description="Polar residues" evidence="17">
    <location>
        <begin position="1"/>
        <end position="12"/>
    </location>
</feature>
<keyword evidence="13" id="KW-0234">DNA repair</keyword>
<comment type="similarity">
    <text evidence="3">Belongs to the DEAD box helicase family. DEAH subfamily.</text>
</comment>
<dbReference type="InterPro" id="IPR002464">
    <property type="entry name" value="DNA/RNA_helicase_DEAH_CS"/>
</dbReference>
<dbReference type="SMART" id="SM00488">
    <property type="entry name" value="DEXDc2"/>
    <property type="match status" value="1"/>
</dbReference>
<evidence type="ECO:0000256" key="6">
    <source>
        <dbReference type="ARBA" id="ARBA00022741"/>
    </source>
</evidence>
<evidence type="ECO:0000256" key="1">
    <source>
        <dbReference type="ARBA" id="ARBA00001966"/>
    </source>
</evidence>
<keyword evidence="11" id="KW-0408">Iron</keyword>
<reference evidence="19 20" key="1">
    <citation type="journal article" date="2016" name="DNA Res.">
        <title>The draft genome of MD-2 pineapple using hybrid error correction of long reads.</title>
        <authorList>
            <person name="Redwan R.M."/>
            <person name="Saidin A."/>
            <person name="Kumar S.V."/>
        </authorList>
    </citation>
    <scope>NUCLEOTIDE SEQUENCE [LARGE SCALE GENOMIC DNA]</scope>
    <source>
        <strain evidence="20">cv. MD2</strain>
        <tissue evidence="19">Leaf</tissue>
    </source>
</reference>
<keyword evidence="12" id="KW-0411">Iron-sulfur</keyword>
<comment type="subcellular location">
    <subcellularLocation>
        <location evidence="2">Nucleus</location>
    </subcellularLocation>
</comment>
<dbReference type="GO" id="GO:0046872">
    <property type="term" value="F:metal ion binding"/>
    <property type="evidence" value="ECO:0007669"/>
    <property type="project" value="UniProtKB-KW"/>
</dbReference>
<keyword evidence="9" id="KW-0347">Helicase</keyword>
<dbReference type="GO" id="GO:0003678">
    <property type="term" value="F:DNA helicase activity"/>
    <property type="evidence" value="ECO:0007669"/>
    <property type="project" value="InterPro"/>
</dbReference>
<keyword evidence="15" id="KW-0539">Nucleus</keyword>
<evidence type="ECO:0000256" key="10">
    <source>
        <dbReference type="ARBA" id="ARBA00022840"/>
    </source>
</evidence>
<dbReference type="PANTHER" id="PTHR11472:SF47">
    <property type="entry name" value="FANCONI ANEMIA GROUP J PROTEIN"/>
    <property type="match status" value="1"/>
</dbReference>
<feature type="region of interest" description="Disordered" evidence="17">
    <location>
        <begin position="617"/>
        <end position="638"/>
    </location>
</feature>
<evidence type="ECO:0000256" key="4">
    <source>
        <dbReference type="ARBA" id="ARBA00022485"/>
    </source>
</evidence>
<dbReference type="InterPro" id="IPR010614">
    <property type="entry name" value="RAD3-like_helicase_DEAD"/>
</dbReference>
<dbReference type="GO" id="GO:0005634">
    <property type="term" value="C:nucleus"/>
    <property type="evidence" value="ECO:0007669"/>
    <property type="project" value="UniProtKB-SubCell"/>
</dbReference>
<dbReference type="InterPro" id="IPR027417">
    <property type="entry name" value="P-loop_NTPase"/>
</dbReference>
<proteinExistence type="inferred from homology"/>
<dbReference type="PANTHER" id="PTHR11472">
    <property type="entry name" value="DNA REPAIR DEAD HELICASE RAD3/XP-D SUBFAMILY MEMBER"/>
    <property type="match status" value="1"/>
</dbReference>
<keyword evidence="7" id="KW-0227">DNA damage</keyword>
<dbReference type="Pfam" id="PF06733">
    <property type="entry name" value="DEAD_2"/>
    <property type="match status" value="1"/>
</dbReference>
<dbReference type="Proteomes" id="UP000092600">
    <property type="component" value="Unassembled WGS sequence"/>
</dbReference>
<sequence>MTASIDLSTPLQSPNPNPSSIPNPNHSPQANVYRIGGVPVEFPYKPYGSQLAFMGRVISTLSRARHQGHSHALLESPTGTGKTLSLLCSALAWQQDQLRRPPPLAPSPQPPPATGPTPDPLLHGGGFVPEPEPSRNTEQSPPAVSVRAQKKAVTPTIYYASRTHSQISQVIREYKKTSYRVPMAVLASRKHYCTNEDVCASGNVDEEWNANKLKAHPSLQRGGCHEVHDIEDLVNLGRKVKGCAYFAAQTMAADAQLVFAPYSYIINPIVRRAMDVDIKGSIVILDEAHNIEDIARDAGSVDIDEDVLCTLQTELGQLCMADSLAMIYQPLYDVIQGLISWIADRKEKLQKREFERYSTYWSGDMAIRELQYAGITQQCFQILQECATKAVKAASDVESDGAHLSGMPAIMLEGLFSSLSYLFSGNCCYSSEYQLALQRYVKRDNGIVSWKCTMSLWCLNPAVVFRDIANLSLSVILTSGTLSPMGSFASELGVQFETCMEAPHVIDVQSQLWAAVVSSGPGNSHLNASYKHADGYAFQDALGASLEEICRVVPGGALVFFPSYKLLDKVRARWSQTGQWSQLNAQKPLFVEPRGTFEEFEPVLKCYYDAILGKKKAGPGKGKNGSKRTSDTTKASSQNHVKGGAAFLAVCRGKVSEGIDFSDENARVVVSLSFNDVQVVLKKRYNDTYKSSKGLLSGSEWYCHQAFRALNQAAGRCIRHRFDYGAIILLDERYKEEQNRAYISKWLKNSIKHYGSFEETLDGLRTFFENVELNLFLNFKYQQKQKKTKMEETGNKDELQIDVLPFDTNKRLLPWPEPNFSSQKIPQKKNQTSKKSNQHAERKTIIDDLTATKPKQLAKSSTPLVLGEAPFSSLMAQCLVERKPASKTNSKVLNSCENYAMFEDTTLEYSRYSEPSLLSQNSLHQSIPVRQVLEKSCVMECSKEENLYTVAVNASNQSIYMPSFPVSTTTSKGSPSDGPCMSAVTPEKVAYVDLSKPEKESPLNASVNSHCQKRRKLTTSQLTSCTYKNHFSSPQLTDKRFELTPTNNCPNPKIQKLIEKFLGKKSSTLPLLPQKSVQKKLHICCLHCEIPLGLSKNGFLIPCSLSSSSKFYLGYVRKFGPPSIYSLDNISRIQRKLVPILVCESSLVNNQIFSRCSNGGTMRHGVWSEEDGCVFRTITCPRCTTSNACLGAQILATDASNVHLLNKVLQIYYNRVDSAQVLFYADYVDIKDHASKPEAMRPASSDATLRRSPLINAEKYVYNSRPHGSVPLNQKSSKLKLPKKDPLAT</sequence>
<accession>A0A199UE36</accession>
<evidence type="ECO:0000313" key="20">
    <source>
        <dbReference type="Proteomes" id="UP000092600"/>
    </source>
</evidence>
<evidence type="ECO:0000259" key="18">
    <source>
        <dbReference type="PROSITE" id="PS51193"/>
    </source>
</evidence>
<comment type="cofactor">
    <cofactor evidence="1">
        <name>[4Fe-4S] cluster</name>
        <dbReference type="ChEBI" id="CHEBI:49883"/>
    </cofactor>
</comment>
<dbReference type="FunFam" id="3.40.50.300:FF:000731">
    <property type="entry name" value="Fanconi anemia group J protein homolog"/>
    <property type="match status" value="1"/>
</dbReference>
<dbReference type="GO" id="GO:0006289">
    <property type="term" value="P:nucleotide-excision repair"/>
    <property type="evidence" value="ECO:0007669"/>
    <property type="project" value="TreeGrafter"/>
</dbReference>
<dbReference type="InterPro" id="IPR014013">
    <property type="entry name" value="Helic_SF1/SF2_ATP-bd_DinG/Rad3"/>
</dbReference>
<feature type="compositionally biased region" description="Pro residues" evidence="17">
    <location>
        <begin position="100"/>
        <end position="119"/>
    </location>
</feature>
<evidence type="ECO:0000256" key="5">
    <source>
        <dbReference type="ARBA" id="ARBA00022723"/>
    </source>
</evidence>
<dbReference type="GO" id="GO:1990918">
    <property type="term" value="P:double-strand break repair involved in meiotic recombination"/>
    <property type="evidence" value="ECO:0007669"/>
    <property type="project" value="TreeGrafter"/>
</dbReference>
<evidence type="ECO:0000256" key="11">
    <source>
        <dbReference type="ARBA" id="ARBA00023004"/>
    </source>
</evidence>
<name>A0A199UE36_ANACO</name>
<feature type="region of interest" description="Disordered" evidence="17">
    <location>
        <begin position="817"/>
        <end position="841"/>
    </location>
</feature>